<reference evidence="2" key="3">
    <citation type="submission" date="2017-03" db="EMBL/GenBank/DDBJ databases">
        <authorList>
            <person name="Dastager S.G."/>
            <person name="Neurgaonkar P.S."/>
            <person name="Dharne M.S."/>
        </authorList>
    </citation>
    <scope>NUCLEOTIDE SEQUENCE</scope>
    <source>
        <strain evidence="2">DSM 25145</strain>
    </source>
</reference>
<dbReference type="STRING" id="1017273.SAMN05443094_101688"/>
<gene>
    <name evidence="2" type="ORF">B1B05_03345</name>
    <name evidence="3" type="ORF">SAMN05443094_101688</name>
</gene>
<dbReference type="EMBL" id="MWSK01000001">
    <property type="protein sequence ID" value="OXS80528.1"/>
    <property type="molecule type" value="Genomic_DNA"/>
</dbReference>
<evidence type="ECO:0000313" key="5">
    <source>
        <dbReference type="Proteomes" id="UP000215545"/>
    </source>
</evidence>
<keyword evidence="5" id="KW-1185">Reference proteome</keyword>
<evidence type="ECO:0000313" key="2">
    <source>
        <dbReference type="EMBL" id="OXS80528.1"/>
    </source>
</evidence>
<protein>
    <recommendedName>
        <fullName evidence="6">Peptidase family M23</fullName>
    </recommendedName>
</protein>
<dbReference type="Proteomes" id="UP000215545">
    <property type="component" value="Unassembled WGS sequence"/>
</dbReference>
<reference evidence="3 4" key="1">
    <citation type="submission" date="2017-01" db="EMBL/GenBank/DDBJ databases">
        <authorList>
            <person name="Mah S.A."/>
            <person name="Swanson W.J."/>
            <person name="Moy G.W."/>
            <person name="Vacquier V.D."/>
        </authorList>
    </citation>
    <scope>NUCLEOTIDE SEQUENCE [LARGE SCALE GENOMIC DNA]</scope>
    <source>
        <strain evidence="3 4">NIO-1016</strain>
    </source>
</reference>
<organism evidence="3 4">
    <name type="scientific">Domibacillus enclensis</name>
    <dbReference type="NCBI Taxonomy" id="1017273"/>
    <lineage>
        <taxon>Bacteria</taxon>
        <taxon>Bacillati</taxon>
        <taxon>Bacillota</taxon>
        <taxon>Bacilli</taxon>
        <taxon>Bacillales</taxon>
        <taxon>Bacillaceae</taxon>
        <taxon>Domibacillus</taxon>
    </lineage>
</organism>
<name>A0A1N6PZ54_9BACI</name>
<reference evidence="5" key="2">
    <citation type="submission" date="2017-03" db="EMBL/GenBank/DDBJ databases">
        <title>Bacillus sp. V-88(T) DSM27956, whole genome shotgun sequencing project.</title>
        <authorList>
            <person name="Dastager S.G."/>
            <person name="Neurgaonkar P.S."/>
            <person name="Dharne M.S."/>
        </authorList>
    </citation>
    <scope>NUCLEOTIDE SEQUENCE [LARGE SCALE GENOMIC DNA]</scope>
    <source>
        <strain evidence="5">DSM 25145</strain>
    </source>
</reference>
<feature type="chain" id="PRO_5039289444" description="Peptidase family M23" evidence="1">
    <location>
        <begin position="22"/>
        <end position="144"/>
    </location>
</feature>
<evidence type="ECO:0008006" key="6">
    <source>
        <dbReference type="Google" id="ProtNLM"/>
    </source>
</evidence>
<proteinExistence type="predicted"/>
<evidence type="ECO:0000313" key="4">
    <source>
        <dbReference type="Proteomes" id="UP000186385"/>
    </source>
</evidence>
<dbReference type="EMBL" id="FTLX01000001">
    <property type="protein sequence ID" value="SIQ09598.1"/>
    <property type="molecule type" value="Genomic_DNA"/>
</dbReference>
<accession>A0A1N6PZ54</accession>
<evidence type="ECO:0000256" key="1">
    <source>
        <dbReference type="SAM" id="SignalP"/>
    </source>
</evidence>
<dbReference type="Proteomes" id="UP000186385">
    <property type="component" value="Unassembled WGS sequence"/>
</dbReference>
<dbReference type="AlphaFoldDB" id="A0A1N6PZ54"/>
<evidence type="ECO:0000313" key="3">
    <source>
        <dbReference type="EMBL" id="SIQ09598.1"/>
    </source>
</evidence>
<keyword evidence="1" id="KW-0732">Signal</keyword>
<sequence length="144" mass="15998">MKKVIASFGLFAFVYFNQHTALVTSVFEQDLPFALFSSAYEERFGLLLPAVGRTSQAPLSYVSTNSPLAAEQDGTVIRILDEHVVVQQEDGTEVEIHGLKTGSYRLFERIKKGEMIGDPSGSVIQWTERKDGQIISSRTVNVNE</sequence>
<feature type="signal peptide" evidence="1">
    <location>
        <begin position="1"/>
        <end position="21"/>
    </location>
</feature>